<keyword evidence="5" id="KW-0812">Transmembrane</keyword>
<dbReference type="InterPro" id="IPR036890">
    <property type="entry name" value="HATPase_C_sf"/>
</dbReference>
<dbReference type="Gene3D" id="6.10.340.10">
    <property type="match status" value="1"/>
</dbReference>
<dbReference type="InterPro" id="IPR010559">
    <property type="entry name" value="Sig_transdc_His_kin_internal"/>
</dbReference>
<protein>
    <submittedName>
        <fullName evidence="7">Histidine kinase</fullName>
    </submittedName>
</protein>
<dbReference type="AlphaFoldDB" id="A0AA42J147"/>
<organism evidence="7 8">
    <name type="scientific">Holtiella tumoricola</name>
    <dbReference type="NCBI Taxonomy" id="3018743"/>
    <lineage>
        <taxon>Bacteria</taxon>
        <taxon>Bacillati</taxon>
        <taxon>Bacillota</taxon>
        <taxon>Clostridia</taxon>
        <taxon>Lachnospirales</taxon>
        <taxon>Cellulosilyticaceae</taxon>
        <taxon>Holtiella</taxon>
    </lineage>
</organism>
<keyword evidence="3" id="KW-0808">Transferase</keyword>
<feature type="transmembrane region" description="Helical" evidence="5">
    <location>
        <begin position="285"/>
        <end position="309"/>
    </location>
</feature>
<dbReference type="Proteomes" id="UP001169242">
    <property type="component" value="Unassembled WGS sequence"/>
</dbReference>
<dbReference type="InterPro" id="IPR050640">
    <property type="entry name" value="Bact_2-comp_sensor_kinase"/>
</dbReference>
<evidence type="ECO:0000313" key="7">
    <source>
        <dbReference type="EMBL" id="MDA3731808.1"/>
    </source>
</evidence>
<dbReference type="EMBL" id="JAQIFT010000040">
    <property type="protein sequence ID" value="MDA3731808.1"/>
    <property type="molecule type" value="Genomic_DNA"/>
</dbReference>
<dbReference type="InterPro" id="IPR003594">
    <property type="entry name" value="HATPase_dom"/>
</dbReference>
<dbReference type="GO" id="GO:0016020">
    <property type="term" value="C:membrane"/>
    <property type="evidence" value="ECO:0007669"/>
    <property type="project" value="UniProtKB-SubCell"/>
</dbReference>
<dbReference type="RefSeq" id="WP_271012132.1">
    <property type="nucleotide sequence ID" value="NZ_JAQIFT010000040.1"/>
</dbReference>
<keyword evidence="5" id="KW-0472">Membrane</keyword>
<dbReference type="SMART" id="SM00304">
    <property type="entry name" value="HAMP"/>
    <property type="match status" value="1"/>
</dbReference>
<gene>
    <name evidence="7" type="ORF">PBV87_09995</name>
</gene>
<evidence type="ECO:0000256" key="3">
    <source>
        <dbReference type="ARBA" id="ARBA00022679"/>
    </source>
</evidence>
<dbReference type="Gene3D" id="3.30.565.10">
    <property type="entry name" value="Histidine kinase-like ATPase, C-terminal domain"/>
    <property type="match status" value="1"/>
</dbReference>
<feature type="domain" description="HAMP" evidence="6">
    <location>
        <begin position="307"/>
        <end position="359"/>
    </location>
</feature>
<accession>A0AA42J147</accession>
<dbReference type="Pfam" id="PF06580">
    <property type="entry name" value="His_kinase"/>
    <property type="match status" value="1"/>
</dbReference>
<proteinExistence type="predicted"/>
<dbReference type="SUPFAM" id="SSF55874">
    <property type="entry name" value="ATPase domain of HSP90 chaperone/DNA topoisomerase II/histidine kinase"/>
    <property type="match status" value="1"/>
</dbReference>
<keyword evidence="4 7" id="KW-0418">Kinase</keyword>
<dbReference type="GO" id="GO:0000155">
    <property type="term" value="F:phosphorelay sensor kinase activity"/>
    <property type="evidence" value="ECO:0007669"/>
    <property type="project" value="InterPro"/>
</dbReference>
<evidence type="ECO:0000313" key="8">
    <source>
        <dbReference type="Proteomes" id="UP001169242"/>
    </source>
</evidence>
<sequence length="568" mass="65194">MFKRFLDLKLKQKIKYLFLFIIMSYMIIFFMVYAFVLKRNMVQYAFENNLNTMTAVGNNLETEFVTINNVSKLILTDSIINKYLDNGYKEGVRHAQEAKSALFDLMNTFNHINSIYVFNKEGGYINVSRNTVKLDSARIQEHQWYDEIVQAAGGYRIRLDGEGAFSGKEQVISFIRLMNDIETQQPKGMLIINVSKSIFTSTYKDMIGGNKSFGYAYGNKLFCGNLSIEQIGDLALEQKYYVQYKEGFIVNENVTGLYPIENMPITLIAVEKIGISKMISKEAGWIIGSILILTLIAMSMIGVFISIFITNPIEKLVATMKSFKQGKVQKVSLSVANDEIGDLKESYNGMIKEMNDLITQLINKEKFIQKAELEVLQEQIKPHFLYNTLDTIAYLALENDAIHVYQALETLGSFYRKFLSKGSREITIKGEIEIIKDYLSLQKLRYEEVFEDEYNIQDDLLDVKIPKLILQPLVENSLYHGLRPKGEKGLIKITVEKLEGQIHIKVYDSGIGIDVEQLHTIMNSKEHKSFGLKGTIERIRYYYSKEDVFKVRSEVGVFTEIEIIIPVI</sequence>
<comment type="caution">
    <text evidence="7">The sequence shown here is derived from an EMBL/GenBank/DDBJ whole genome shotgun (WGS) entry which is preliminary data.</text>
</comment>
<dbReference type="InterPro" id="IPR003660">
    <property type="entry name" value="HAMP_dom"/>
</dbReference>
<dbReference type="PANTHER" id="PTHR34220">
    <property type="entry name" value="SENSOR HISTIDINE KINASE YPDA"/>
    <property type="match status" value="1"/>
</dbReference>
<dbReference type="SUPFAM" id="SSF158472">
    <property type="entry name" value="HAMP domain-like"/>
    <property type="match status" value="1"/>
</dbReference>
<keyword evidence="2" id="KW-0597">Phosphoprotein</keyword>
<evidence type="ECO:0000256" key="4">
    <source>
        <dbReference type="ARBA" id="ARBA00022777"/>
    </source>
</evidence>
<name>A0AA42J147_9FIRM</name>
<dbReference type="Pfam" id="PF02518">
    <property type="entry name" value="HATPase_c"/>
    <property type="match status" value="1"/>
</dbReference>
<evidence type="ECO:0000256" key="5">
    <source>
        <dbReference type="SAM" id="Phobius"/>
    </source>
</evidence>
<dbReference type="PANTHER" id="PTHR34220:SF7">
    <property type="entry name" value="SENSOR HISTIDINE KINASE YPDA"/>
    <property type="match status" value="1"/>
</dbReference>
<reference evidence="7" key="1">
    <citation type="journal article" date="2023" name="Int. J. Syst. Evol. Microbiol.">
        <title>&lt;i&gt;Holtiella tumoricola&lt;/i&gt; gen. nov. sp. nov., isolated from a human clinical sample.</title>
        <authorList>
            <person name="Allen-Vercoe E."/>
            <person name="Daigneault M.C."/>
            <person name="Vancuren S.J."/>
            <person name="Cochrane K."/>
            <person name="O'Neal L.L."/>
            <person name="Sankaranarayanan K."/>
            <person name="Lawson P.A."/>
        </authorList>
    </citation>
    <scope>NUCLEOTIDE SEQUENCE</scope>
    <source>
        <strain evidence="7">CC70A</strain>
    </source>
</reference>
<dbReference type="PROSITE" id="PS50885">
    <property type="entry name" value="HAMP"/>
    <property type="match status" value="1"/>
</dbReference>
<keyword evidence="5" id="KW-1133">Transmembrane helix</keyword>
<keyword evidence="8" id="KW-1185">Reference proteome</keyword>
<evidence type="ECO:0000259" key="6">
    <source>
        <dbReference type="PROSITE" id="PS50885"/>
    </source>
</evidence>
<evidence type="ECO:0000256" key="1">
    <source>
        <dbReference type="ARBA" id="ARBA00004370"/>
    </source>
</evidence>
<feature type="transmembrane region" description="Helical" evidence="5">
    <location>
        <begin position="16"/>
        <end position="36"/>
    </location>
</feature>
<comment type="subcellular location">
    <subcellularLocation>
        <location evidence="1">Membrane</location>
    </subcellularLocation>
</comment>
<evidence type="ECO:0000256" key="2">
    <source>
        <dbReference type="ARBA" id="ARBA00022553"/>
    </source>
</evidence>
<dbReference type="CDD" id="cd06225">
    <property type="entry name" value="HAMP"/>
    <property type="match status" value="1"/>
</dbReference>